<dbReference type="Pfam" id="PF13360">
    <property type="entry name" value="PQQ_2"/>
    <property type="match status" value="1"/>
</dbReference>
<proteinExistence type="inferred from homology"/>
<dbReference type="InterPro" id="IPR017687">
    <property type="entry name" value="BamB"/>
</dbReference>
<comment type="subcellular location">
    <subcellularLocation>
        <location evidence="4">Cell outer membrane</location>
    </subcellularLocation>
</comment>
<protein>
    <recommendedName>
        <fullName evidence="4">Outer membrane protein assembly factor BamB</fullName>
    </recommendedName>
</protein>
<dbReference type="PANTHER" id="PTHR34512:SF30">
    <property type="entry name" value="OUTER MEMBRANE PROTEIN ASSEMBLY FACTOR BAMB"/>
    <property type="match status" value="1"/>
</dbReference>
<dbReference type="Gene3D" id="2.130.10.10">
    <property type="entry name" value="YVTN repeat-like/Quinoprotein amine dehydrogenase"/>
    <property type="match status" value="1"/>
</dbReference>
<dbReference type="InterPro" id="IPR018391">
    <property type="entry name" value="PQQ_b-propeller_rpt"/>
</dbReference>
<dbReference type="RefSeq" id="WP_193677003.1">
    <property type="nucleotide sequence ID" value="NZ_JADDIV010000003.1"/>
</dbReference>
<evidence type="ECO:0000256" key="3">
    <source>
        <dbReference type="ARBA" id="ARBA00023237"/>
    </source>
</evidence>
<comment type="caution">
    <text evidence="6">The sequence shown here is derived from an EMBL/GenBank/DDBJ whole genome shotgun (WGS) entry which is preliminary data.</text>
</comment>
<evidence type="ECO:0000313" key="6">
    <source>
        <dbReference type="EMBL" id="MBE7368410.1"/>
    </source>
</evidence>
<dbReference type="InterPro" id="IPR015943">
    <property type="entry name" value="WD40/YVTN_repeat-like_dom_sf"/>
</dbReference>
<evidence type="ECO:0000256" key="1">
    <source>
        <dbReference type="ARBA" id="ARBA00022729"/>
    </source>
</evidence>
<dbReference type="InterPro" id="IPR011047">
    <property type="entry name" value="Quinoprotein_ADH-like_sf"/>
</dbReference>
<evidence type="ECO:0000256" key="2">
    <source>
        <dbReference type="ARBA" id="ARBA00023136"/>
    </source>
</evidence>
<organism evidence="6 7">
    <name type="scientific">Ramlibacter pallidus</name>
    <dbReference type="NCBI Taxonomy" id="2780087"/>
    <lineage>
        <taxon>Bacteria</taxon>
        <taxon>Pseudomonadati</taxon>
        <taxon>Pseudomonadota</taxon>
        <taxon>Betaproteobacteria</taxon>
        <taxon>Burkholderiales</taxon>
        <taxon>Comamonadaceae</taxon>
        <taxon>Ramlibacter</taxon>
    </lineage>
</organism>
<comment type="similarity">
    <text evidence="4">Belongs to the BamB family.</text>
</comment>
<comment type="function">
    <text evidence="4">Part of the outer membrane protein assembly complex, which is involved in assembly and insertion of beta-barrel proteins into the outer membrane.</text>
</comment>
<dbReference type="HAMAP" id="MF_00923">
    <property type="entry name" value="OM_assembly_BamB"/>
    <property type="match status" value="1"/>
</dbReference>
<dbReference type="SUPFAM" id="SSF50998">
    <property type="entry name" value="Quinoprotein alcohol dehydrogenase-like"/>
    <property type="match status" value="1"/>
</dbReference>
<dbReference type="InterPro" id="IPR002372">
    <property type="entry name" value="PQQ_rpt_dom"/>
</dbReference>
<keyword evidence="2 4" id="KW-0472">Membrane</keyword>
<dbReference type="EMBL" id="JADDIV010000003">
    <property type="protein sequence ID" value="MBE7368410.1"/>
    <property type="molecule type" value="Genomic_DNA"/>
</dbReference>
<dbReference type="PANTHER" id="PTHR34512">
    <property type="entry name" value="CELL SURFACE PROTEIN"/>
    <property type="match status" value="1"/>
</dbReference>
<feature type="domain" description="Pyrrolo-quinoline quinone repeat" evidence="5">
    <location>
        <begin position="88"/>
        <end position="315"/>
    </location>
</feature>
<dbReference type="NCBIfam" id="TIGR03300">
    <property type="entry name" value="assembly_YfgL"/>
    <property type="match status" value="1"/>
</dbReference>
<reference evidence="6 7" key="1">
    <citation type="submission" date="2020-10" db="EMBL/GenBank/DDBJ databases">
        <title>Ramlibacter sp. HM2 16S ribosomal RNA gene Genome sequencing and assembly.</title>
        <authorList>
            <person name="Kang M."/>
        </authorList>
    </citation>
    <scope>NUCLEOTIDE SEQUENCE [LARGE SCALE GENOMIC DNA]</scope>
    <source>
        <strain evidence="6 7">HM2</strain>
    </source>
</reference>
<name>A0ABR9S4G1_9BURK</name>
<dbReference type="SMART" id="SM00564">
    <property type="entry name" value="PQQ"/>
    <property type="match status" value="4"/>
</dbReference>
<evidence type="ECO:0000313" key="7">
    <source>
        <dbReference type="Proteomes" id="UP000806285"/>
    </source>
</evidence>
<keyword evidence="1 4" id="KW-0732">Signal</keyword>
<evidence type="ECO:0000256" key="4">
    <source>
        <dbReference type="HAMAP-Rule" id="MF_00923"/>
    </source>
</evidence>
<dbReference type="Proteomes" id="UP000806285">
    <property type="component" value="Unassembled WGS sequence"/>
</dbReference>
<sequence>MNVLNLVPSLRAASAVATLVLLAGCSVLPPSFSLPFFNTAAEKPKPAELQANPNLLGVRQAWTARLGTVDFPMVVAVSGNTAALAASDGTVVTLDAATGREQWRASARSALAAGVGFDGTTAAVVTRDNDLVTFSGGRELWRQKLGALSYTPPLVAGARVFVLGGDRSVTAFDGATGRRLWNQARPGEPLVLRQAGVILAVGDTLVVGQGGRLAGLNPLNGSIRWEAPIATARGINDIERLVDLVGSVSRVGDSVCARAFQAAVGCVDTARGQLAWTQRANGAEGVHGDGANVFGTESDSRVVSWRRDSGQRAWVNERLLHRGLGTPLALGRSVVVGDDFGFVHMLNREDGTLLTRLSTDGSAIASAPVAAGNTLIVVTRNGGVYGFVPQ</sequence>
<comment type="subunit">
    <text evidence="4">Part of the Bam complex.</text>
</comment>
<accession>A0ABR9S4G1</accession>
<keyword evidence="7" id="KW-1185">Reference proteome</keyword>
<keyword evidence="3 4" id="KW-0998">Cell outer membrane</keyword>
<evidence type="ECO:0000259" key="5">
    <source>
        <dbReference type="Pfam" id="PF13360"/>
    </source>
</evidence>
<gene>
    <name evidence="4 6" type="primary">bamB</name>
    <name evidence="6" type="ORF">IM787_12695</name>
</gene>